<comment type="caution">
    <text evidence="1">The sequence shown here is derived from an EMBL/GenBank/DDBJ whole genome shotgun (WGS) entry which is preliminary data.</text>
</comment>
<dbReference type="Gene3D" id="3.30.720.10">
    <property type="entry name" value="Signal recognition particle alu RNA binding heterodimer, srp9/1"/>
    <property type="match status" value="1"/>
</dbReference>
<dbReference type="SUPFAM" id="SSF54762">
    <property type="entry name" value="Signal recognition particle alu RNA binding heterodimer, SRP9/14"/>
    <property type="match status" value="1"/>
</dbReference>
<proteinExistence type="predicted"/>
<accession>A0A196SBH5</accession>
<protein>
    <submittedName>
        <fullName evidence="1">Uncharacterized protein</fullName>
    </submittedName>
</protein>
<reference evidence="1 2" key="1">
    <citation type="submission" date="2016-05" db="EMBL/GenBank/DDBJ databases">
        <title>Nuclear genome of Blastocystis sp. subtype 1 NandII.</title>
        <authorList>
            <person name="Gentekaki E."/>
            <person name="Curtis B."/>
            <person name="Stairs C."/>
            <person name="Eme L."/>
            <person name="Herman E."/>
            <person name="Klimes V."/>
            <person name="Arias M.C."/>
            <person name="Elias M."/>
            <person name="Hilliou F."/>
            <person name="Klute M."/>
            <person name="Malik S.-B."/>
            <person name="Pightling A."/>
            <person name="Rachubinski R."/>
            <person name="Salas D."/>
            <person name="Schlacht A."/>
            <person name="Suga H."/>
            <person name="Archibald J."/>
            <person name="Ball S.G."/>
            <person name="Clark G."/>
            <person name="Dacks J."/>
            <person name="Van Der Giezen M."/>
            <person name="Tsaousis A."/>
            <person name="Roger A."/>
        </authorList>
    </citation>
    <scope>NUCLEOTIDE SEQUENCE [LARGE SCALE GENOMIC DNA]</scope>
    <source>
        <strain evidence="2">ATCC 50177 / NandII</strain>
    </source>
</reference>
<dbReference type="InterPro" id="IPR009018">
    <property type="entry name" value="Signal_recog_particle_SRP9/14"/>
</dbReference>
<dbReference type="GO" id="GO:0048500">
    <property type="term" value="C:signal recognition particle"/>
    <property type="evidence" value="ECO:0007669"/>
    <property type="project" value="InterPro"/>
</dbReference>
<dbReference type="OrthoDB" id="195849at2759"/>
<dbReference type="EMBL" id="LXWW01000245">
    <property type="protein sequence ID" value="OAO14405.1"/>
    <property type="molecule type" value="Genomic_DNA"/>
</dbReference>
<keyword evidence="2" id="KW-1185">Reference proteome</keyword>
<name>A0A196SBH5_BLAHN</name>
<dbReference type="AlphaFoldDB" id="A0A196SBH5"/>
<dbReference type="GO" id="GO:0006614">
    <property type="term" value="P:SRP-dependent cotranslational protein targeting to membrane"/>
    <property type="evidence" value="ECO:0007669"/>
    <property type="project" value="InterPro"/>
</dbReference>
<evidence type="ECO:0000313" key="1">
    <source>
        <dbReference type="EMBL" id="OAO14405.1"/>
    </source>
</evidence>
<organism evidence="1 2">
    <name type="scientific">Blastocystis sp. subtype 1 (strain ATCC 50177 / NandII)</name>
    <dbReference type="NCBI Taxonomy" id="478820"/>
    <lineage>
        <taxon>Eukaryota</taxon>
        <taxon>Sar</taxon>
        <taxon>Stramenopiles</taxon>
        <taxon>Bigyra</taxon>
        <taxon>Opalozoa</taxon>
        <taxon>Opalinata</taxon>
        <taxon>Blastocystidae</taxon>
        <taxon>Blastocystis</taxon>
    </lineage>
</organism>
<gene>
    <name evidence="1" type="ORF">AV274_3890</name>
</gene>
<dbReference type="Proteomes" id="UP000078348">
    <property type="component" value="Unassembled WGS sequence"/>
</dbReference>
<sequence>MKYSNWVEFKVNAMELFLHNPELFRYNVQYAEHKKGISVSCTDNDIHIEYFTTQHSDLRKVDQLVQWYISKMASDLPTDQLVKSIREDIEEEKLKRSSAN</sequence>
<dbReference type="GO" id="GO:0008312">
    <property type="term" value="F:7S RNA binding"/>
    <property type="evidence" value="ECO:0007669"/>
    <property type="project" value="InterPro"/>
</dbReference>
<evidence type="ECO:0000313" key="2">
    <source>
        <dbReference type="Proteomes" id="UP000078348"/>
    </source>
</evidence>